<feature type="transmembrane region" description="Helical" evidence="2">
    <location>
        <begin position="271"/>
        <end position="293"/>
    </location>
</feature>
<reference evidence="3 4" key="1">
    <citation type="submission" date="2024-02" db="EMBL/GenBank/DDBJ databases">
        <title>A novel Gemmatimonadota bacterium.</title>
        <authorList>
            <person name="Du Z.-J."/>
            <person name="Ye Y.-Q."/>
        </authorList>
    </citation>
    <scope>NUCLEOTIDE SEQUENCE [LARGE SCALE GENOMIC DNA]</scope>
    <source>
        <strain evidence="3 4">DH-20</strain>
    </source>
</reference>
<comment type="caution">
    <text evidence="3">The sequence shown here is derived from an EMBL/GenBank/DDBJ whole genome shotgun (WGS) entry which is preliminary data.</text>
</comment>
<feature type="region of interest" description="Disordered" evidence="1">
    <location>
        <begin position="1"/>
        <end position="27"/>
    </location>
</feature>
<evidence type="ECO:0000313" key="4">
    <source>
        <dbReference type="Proteomes" id="UP001484239"/>
    </source>
</evidence>
<keyword evidence="2" id="KW-0472">Membrane</keyword>
<feature type="transmembrane region" description="Helical" evidence="2">
    <location>
        <begin position="37"/>
        <end position="55"/>
    </location>
</feature>
<protein>
    <submittedName>
        <fullName evidence="3">Uncharacterized protein</fullName>
    </submittedName>
</protein>
<keyword evidence="2" id="KW-0812">Transmembrane</keyword>
<dbReference type="RefSeq" id="WP_405278083.1">
    <property type="nucleotide sequence ID" value="NZ_JBBHLI010000001.1"/>
</dbReference>
<proteinExistence type="predicted"/>
<keyword evidence="4" id="KW-1185">Reference proteome</keyword>
<evidence type="ECO:0000256" key="2">
    <source>
        <dbReference type="SAM" id="Phobius"/>
    </source>
</evidence>
<name>A0ABU9E513_9BACT</name>
<gene>
    <name evidence="3" type="ORF">WI372_02400</name>
</gene>
<evidence type="ECO:0000313" key="3">
    <source>
        <dbReference type="EMBL" id="MEK9499831.1"/>
    </source>
</evidence>
<evidence type="ECO:0000256" key="1">
    <source>
        <dbReference type="SAM" id="MobiDB-lite"/>
    </source>
</evidence>
<accession>A0ABU9E513</accession>
<dbReference type="EMBL" id="JBBHLI010000001">
    <property type="protein sequence ID" value="MEK9499831.1"/>
    <property type="molecule type" value="Genomic_DNA"/>
</dbReference>
<feature type="transmembrane region" description="Helical" evidence="2">
    <location>
        <begin position="174"/>
        <end position="193"/>
    </location>
</feature>
<organism evidence="3 4">
    <name type="scientific">Gaopeijia maritima</name>
    <dbReference type="NCBI Taxonomy" id="3119007"/>
    <lineage>
        <taxon>Bacteria</taxon>
        <taxon>Pseudomonadati</taxon>
        <taxon>Gemmatimonadota</taxon>
        <taxon>Longimicrobiia</taxon>
        <taxon>Gaopeijiales</taxon>
        <taxon>Gaopeijiaceae</taxon>
        <taxon>Gaopeijia</taxon>
    </lineage>
</organism>
<dbReference type="Proteomes" id="UP001484239">
    <property type="component" value="Unassembled WGS sequence"/>
</dbReference>
<keyword evidence="2" id="KW-1133">Transmembrane helix</keyword>
<sequence length="304" mass="32571">MNRSPTDPGAVPAAPPAAGDPESPSDAPRPLWLSGRLWVPVILVVAGLLSFSGTLDDRAQVAADRVFQQALITFAAARALDAAVSLAEGTEIALQPAGVGVTVSAGEVLEPIDHMVEQFSSVMLISTTSLGVQSLLLRASAWRVITALLVVALLLRLATAFYPASFHPAVRRGVQVAASVLLIARFAVPVYAWSTSLIFERWLQPAQVEAVQALDETSGDVAEIEQLAEPSPDVGIVGRVSSWFSDAVERLDVSERIEAFRERVSDTVEHLMQLLVIFVLQTIVLPIAFLWVVSRMLGSVFSRG</sequence>
<feature type="transmembrane region" description="Helical" evidence="2">
    <location>
        <begin position="142"/>
        <end position="162"/>
    </location>
</feature>